<evidence type="ECO:0000256" key="4">
    <source>
        <dbReference type="PROSITE-ProRule" id="PRU00169"/>
    </source>
</evidence>
<dbReference type="InterPro" id="IPR001610">
    <property type="entry name" value="PAC"/>
</dbReference>
<keyword evidence="10" id="KW-1185">Reference proteome</keyword>
<dbReference type="CDD" id="cd00130">
    <property type="entry name" value="PAS"/>
    <property type="match status" value="1"/>
</dbReference>
<dbReference type="InterPro" id="IPR003594">
    <property type="entry name" value="HATPase_dom"/>
</dbReference>
<dbReference type="PANTHER" id="PTHR43065:SF49">
    <property type="entry name" value="HISTIDINE KINASE"/>
    <property type="match status" value="1"/>
</dbReference>
<dbReference type="InterPro" id="IPR001789">
    <property type="entry name" value="Sig_transdc_resp-reg_receiver"/>
</dbReference>
<dbReference type="Pfam" id="PF08447">
    <property type="entry name" value="PAS_3"/>
    <property type="match status" value="1"/>
</dbReference>
<dbReference type="PROSITE" id="PS50112">
    <property type="entry name" value="PAS"/>
    <property type="match status" value="1"/>
</dbReference>
<evidence type="ECO:0000256" key="2">
    <source>
        <dbReference type="ARBA" id="ARBA00012438"/>
    </source>
</evidence>
<feature type="modified residue" description="4-aspartylphosphate" evidence="4">
    <location>
        <position position="468"/>
    </location>
</feature>
<protein>
    <recommendedName>
        <fullName evidence="2">histidine kinase</fullName>
        <ecNumber evidence="2">2.7.13.3</ecNumber>
    </recommendedName>
</protein>
<dbReference type="SMART" id="SM00387">
    <property type="entry name" value="HATPase_c"/>
    <property type="match status" value="1"/>
</dbReference>
<dbReference type="InterPro" id="IPR000014">
    <property type="entry name" value="PAS"/>
</dbReference>
<dbReference type="PROSITE" id="PS50109">
    <property type="entry name" value="HIS_KIN"/>
    <property type="match status" value="1"/>
</dbReference>
<comment type="caution">
    <text evidence="9">The sequence shown here is derived from an EMBL/GenBank/DDBJ whole genome shotgun (WGS) entry which is preliminary data.</text>
</comment>
<evidence type="ECO:0000259" key="7">
    <source>
        <dbReference type="PROSITE" id="PS50112"/>
    </source>
</evidence>
<dbReference type="SUPFAM" id="SSF52172">
    <property type="entry name" value="CheY-like"/>
    <property type="match status" value="1"/>
</dbReference>
<feature type="domain" description="Histidine kinase" evidence="5">
    <location>
        <begin position="175"/>
        <end position="398"/>
    </location>
</feature>
<gene>
    <name evidence="9" type="ORF">DEM34_00480</name>
</gene>
<dbReference type="Gene3D" id="3.30.565.10">
    <property type="entry name" value="Histidine kinase-like ATPase, C-terminal domain"/>
    <property type="match status" value="1"/>
</dbReference>
<dbReference type="EMBL" id="QFFI01000001">
    <property type="protein sequence ID" value="PWG65888.1"/>
    <property type="molecule type" value="Genomic_DNA"/>
</dbReference>
<dbReference type="InterPro" id="IPR036097">
    <property type="entry name" value="HisK_dim/P_sf"/>
</dbReference>
<dbReference type="Pfam" id="PF00072">
    <property type="entry name" value="Response_reg"/>
    <property type="match status" value="1"/>
</dbReference>
<evidence type="ECO:0000313" key="9">
    <source>
        <dbReference type="EMBL" id="PWG65888.1"/>
    </source>
</evidence>
<reference evidence="9 10" key="1">
    <citation type="submission" date="2018-05" db="EMBL/GenBank/DDBJ databases">
        <title>Spiribacter halobius sp. nov., a moderately halophilic bacterium isolated from marine solar saltern.</title>
        <authorList>
            <person name="Zheng W.-S."/>
            <person name="Lu D.-C."/>
            <person name="Du Z.-J."/>
        </authorList>
    </citation>
    <scope>NUCLEOTIDE SEQUENCE [LARGE SCALE GENOMIC DNA]</scope>
    <source>
        <strain evidence="9 10">E85</strain>
    </source>
</reference>
<dbReference type="Gene3D" id="1.10.287.130">
    <property type="match status" value="1"/>
</dbReference>
<evidence type="ECO:0000256" key="3">
    <source>
        <dbReference type="ARBA" id="ARBA00022553"/>
    </source>
</evidence>
<evidence type="ECO:0000259" key="6">
    <source>
        <dbReference type="PROSITE" id="PS50110"/>
    </source>
</evidence>
<feature type="domain" description="Response regulatory" evidence="6">
    <location>
        <begin position="418"/>
        <end position="534"/>
    </location>
</feature>
<evidence type="ECO:0000313" key="10">
    <source>
        <dbReference type="Proteomes" id="UP000245474"/>
    </source>
</evidence>
<dbReference type="InterPro" id="IPR035965">
    <property type="entry name" value="PAS-like_dom_sf"/>
</dbReference>
<dbReference type="InterPro" id="IPR011006">
    <property type="entry name" value="CheY-like_superfamily"/>
</dbReference>
<dbReference type="CDD" id="cd00082">
    <property type="entry name" value="HisKA"/>
    <property type="match status" value="1"/>
</dbReference>
<feature type="domain" description="PAC" evidence="8">
    <location>
        <begin position="1"/>
        <end position="33"/>
    </location>
</feature>
<dbReference type="SUPFAM" id="SSF55874">
    <property type="entry name" value="ATPase domain of HSP90 chaperone/DNA topoisomerase II/histidine kinase"/>
    <property type="match status" value="1"/>
</dbReference>
<dbReference type="SMART" id="SM00388">
    <property type="entry name" value="HisKA"/>
    <property type="match status" value="1"/>
</dbReference>
<dbReference type="AlphaFoldDB" id="A0A2U2N9U1"/>
<sequence length="536" mass="59459">MVPLADETGWYTHWVAVERDVTERKRAEEEAHVNEERFRLLSRATNDVIWDWDLRRGQLWWNENLEALFGHSPDEVEQGLESWINRIHAEDRERVLAGIHAFVGSREQNWEDEYRFQRADGSVALVIDRGFAIRDAAGQAVRMLGSITDVTEQRELERRVRQSQKLEAVGQLTGGVAHDFNNLLTVILGNAEVLGESLRHDPPLRQLAEMTGSAAERGAELTSRLLAFSRQQALEPKVVDLNRLLASLDGLLRRTLPESIDIELVRGGGLWLAEVDPGQLEVALLNLAVNARDAMPGGGHLTIETANSRLDAEYARHHQELRPGQYVQVSFSDTGAGMSPEVVEQAFEPFFTTKEVGRGSGLGLSMVYGFVKQSGGHAKIYSEPDQGTTVKLYFPRVNAKAAAEAPPEVEIVAGGHEHILVVEDDDLVREYLSGQLVSLGYRVTSSASGPEALEQLRARDDVDLLLTDVVMPGGMNGRELADQALVLRPGLKVLFTSGYTENAIVHQGRLDPGVQLLGKPYRRQDLAERVRQVLDA</sequence>
<keyword evidence="3 4" id="KW-0597">Phosphoprotein</keyword>
<dbReference type="NCBIfam" id="TIGR00229">
    <property type="entry name" value="sensory_box"/>
    <property type="match status" value="1"/>
</dbReference>
<dbReference type="InterPro" id="IPR003661">
    <property type="entry name" value="HisK_dim/P_dom"/>
</dbReference>
<dbReference type="InterPro" id="IPR036890">
    <property type="entry name" value="HATPase_C_sf"/>
</dbReference>
<dbReference type="GO" id="GO:0000155">
    <property type="term" value="F:phosphorelay sensor kinase activity"/>
    <property type="evidence" value="ECO:0007669"/>
    <property type="project" value="InterPro"/>
</dbReference>
<dbReference type="SUPFAM" id="SSF47384">
    <property type="entry name" value="Homodimeric domain of signal transducing histidine kinase"/>
    <property type="match status" value="1"/>
</dbReference>
<dbReference type="Proteomes" id="UP000245474">
    <property type="component" value="Unassembled WGS sequence"/>
</dbReference>
<dbReference type="SMART" id="SM00086">
    <property type="entry name" value="PAC"/>
    <property type="match status" value="1"/>
</dbReference>
<evidence type="ECO:0000256" key="1">
    <source>
        <dbReference type="ARBA" id="ARBA00000085"/>
    </source>
</evidence>
<dbReference type="InterPro" id="IPR005467">
    <property type="entry name" value="His_kinase_dom"/>
</dbReference>
<accession>A0A2U2N9U1</accession>
<evidence type="ECO:0000259" key="5">
    <source>
        <dbReference type="PROSITE" id="PS50109"/>
    </source>
</evidence>
<dbReference type="PROSITE" id="PS50110">
    <property type="entry name" value="RESPONSE_REGULATORY"/>
    <property type="match status" value="1"/>
</dbReference>
<feature type="domain" description="PAC" evidence="8">
    <location>
        <begin position="110"/>
        <end position="162"/>
    </location>
</feature>
<dbReference type="CDD" id="cd16919">
    <property type="entry name" value="HATPase_CckA-like"/>
    <property type="match status" value="1"/>
</dbReference>
<proteinExistence type="predicted"/>
<comment type="catalytic activity">
    <reaction evidence="1">
        <text>ATP + protein L-histidine = ADP + protein N-phospho-L-histidine.</text>
        <dbReference type="EC" id="2.7.13.3"/>
    </reaction>
</comment>
<dbReference type="Gene3D" id="2.10.70.100">
    <property type="match status" value="1"/>
</dbReference>
<dbReference type="CDD" id="cd18161">
    <property type="entry name" value="REC_hyHK_blue-like"/>
    <property type="match status" value="1"/>
</dbReference>
<dbReference type="SUPFAM" id="SSF55785">
    <property type="entry name" value="PYP-like sensor domain (PAS domain)"/>
    <property type="match status" value="1"/>
</dbReference>
<dbReference type="InterPro" id="IPR013655">
    <property type="entry name" value="PAS_fold_3"/>
</dbReference>
<dbReference type="EC" id="2.7.13.3" evidence="2"/>
<dbReference type="SMART" id="SM00448">
    <property type="entry name" value="REC"/>
    <property type="match status" value="1"/>
</dbReference>
<dbReference type="PROSITE" id="PS50113">
    <property type="entry name" value="PAC"/>
    <property type="match status" value="2"/>
</dbReference>
<dbReference type="PANTHER" id="PTHR43065">
    <property type="entry name" value="SENSOR HISTIDINE KINASE"/>
    <property type="match status" value="1"/>
</dbReference>
<dbReference type="Gene3D" id="3.30.450.20">
    <property type="entry name" value="PAS domain"/>
    <property type="match status" value="2"/>
</dbReference>
<dbReference type="PRINTS" id="PR00344">
    <property type="entry name" value="BCTRLSENSOR"/>
</dbReference>
<organism evidence="9 10">
    <name type="scientific">Sediminicurvatus halobius</name>
    <dbReference type="NCBI Taxonomy" id="2182432"/>
    <lineage>
        <taxon>Bacteria</taxon>
        <taxon>Pseudomonadati</taxon>
        <taxon>Pseudomonadota</taxon>
        <taxon>Gammaproteobacteria</taxon>
        <taxon>Chromatiales</taxon>
        <taxon>Ectothiorhodospiraceae</taxon>
        <taxon>Sediminicurvatus</taxon>
    </lineage>
</organism>
<dbReference type="InterPro" id="IPR000700">
    <property type="entry name" value="PAS-assoc_C"/>
</dbReference>
<dbReference type="Pfam" id="PF02518">
    <property type="entry name" value="HATPase_c"/>
    <property type="match status" value="1"/>
</dbReference>
<feature type="domain" description="PAS" evidence="7">
    <location>
        <begin position="34"/>
        <end position="106"/>
    </location>
</feature>
<dbReference type="InterPro" id="IPR004358">
    <property type="entry name" value="Sig_transdc_His_kin-like_C"/>
</dbReference>
<dbReference type="SMART" id="SM00091">
    <property type="entry name" value="PAS"/>
    <property type="match status" value="1"/>
</dbReference>
<evidence type="ECO:0000259" key="8">
    <source>
        <dbReference type="PROSITE" id="PS50113"/>
    </source>
</evidence>
<dbReference type="Gene3D" id="3.40.50.2300">
    <property type="match status" value="1"/>
</dbReference>
<dbReference type="Pfam" id="PF00512">
    <property type="entry name" value="HisKA"/>
    <property type="match status" value="1"/>
</dbReference>
<name>A0A2U2N9U1_9GAMM</name>